<protein>
    <submittedName>
        <fullName evidence="8">Glycosyltransferase family 2 protein</fullName>
    </submittedName>
</protein>
<evidence type="ECO:0000256" key="1">
    <source>
        <dbReference type="ARBA" id="ARBA00004236"/>
    </source>
</evidence>
<dbReference type="GO" id="GO:0016757">
    <property type="term" value="F:glycosyltransferase activity"/>
    <property type="evidence" value="ECO:0007669"/>
    <property type="project" value="UniProtKB-KW"/>
</dbReference>
<organism evidence="8 9">
    <name type="scientific">Frankia nepalensis</name>
    <dbReference type="NCBI Taxonomy" id="1836974"/>
    <lineage>
        <taxon>Bacteria</taxon>
        <taxon>Bacillati</taxon>
        <taxon>Actinomycetota</taxon>
        <taxon>Actinomycetes</taxon>
        <taxon>Frankiales</taxon>
        <taxon>Frankiaceae</taxon>
        <taxon>Frankia</taxon>
    </lineage>
</organism>
<keyword evidence="5 7" id="KW-0472">Membrane</keyword>
<proteinExistence type="predicted"/>
<dbReference type="CDD" id="cd06439">
    <property type="entry name" value="CESA_like_1"/>
    <property type="match status" value="1"/>
</dbReference>
<evidence type="ECO:0000313" key="8">
    <source>
        <dbReference type="EMBL" id="MBL7633463.1"/>
    </source>
</evidence>
<accession>A0A937UTV8</accession>
<sequence length="475" mass="49766">MAGVRALGRGATVAFLGATTVYGHVLYPVYIGLKSRGRNPEAPADPDEWPSVSVVVAAYREAAVIGTKLDELQTADYPGALEIIVVADDEDTATAARRAGVRVLSSGERLGKARAVNRGVSAATSDVVLLTDANASLAPGALRAAMRHFSDPTVGAVAGEKQVDDPQGAQGFYWKFESWLKRCESATGATIGVVGEFLAFRRDAFRPLPADVAVDDAWLALDVLESGLRVVYEPEAYSVETSSPTYSEEWERRTRIVAGNLDMMWRRRATMAPGALSVTPQLWGHRVVRSSFGPMAHVALVAMSVPAARHSWGARLFLAGNLAGAASAAALANGKTPPGPSRLAAQVFFLQAVALGGVRRFLAHDRPAVWPKPERVAPEGAPALGAGGEQPAVEGSAPARGPLGGAGEPVIGPEAAATGPIILPPNFGTGQPYDADGFGDSYGSADPYGQADTRQPRPQGPADTFGPERTYRPAQ</sequence>
<dbReference type="InterPro" id="IPR029044">
    <property type="entry name" value="Nucleotide-diphossugar_trans"/>
</dbReference>
<keyword evidence="3" id="KW-0328">Glycosyltransferase</keyword>
<evidence type="ECO:0000313" key="9">
    <source>
        <dbReference type="Proteomes" id="UP000604475"/>
    </source>
</evidence>
<evidence type="ECO:0000256" key="2">
    <source>
        <dbReference type="ARBA" id="ARBA00022475"/>
    </source>
</evidence>
<dbReference type="PANTHER" id="PTHR43646:SF2">
    <property type="entry name" value="GLYCOSYLTRANSFERASE 2-LIKE DOMAIN-CONTAINING PROTEIN"/>
    <property type="match status" value="1"/>
</dbReference>
<feature type="compositionally biased region" description="Low complexity" evidence="6">
    <location>
        <begin position="378"/>
        <end position="392"/>
    </location>
</feature>
<feature type="region of interest" description="Disordered" evidence="6">
    <location>
        <begin position="372"/>
        <end position="475"/>
    </location>
</feature>
<evidence type="ECO:0000256" key="5">
    <source>
        <dbReference type="ARBA" id="ARBA00023136"/>
    </source>
</evidence>
<evidence type="ECO:0000256" key="6">
    <source>
        <dbReference type="SAM" id="MobiDB-lite"/>
    </source>
</evidence>
<comment type="subcellular location">
    <subcellularLocation>
        <location evidence="1">Cell membrane</location>
    </subcellularLocation>
</comment>
<dbReference type="RefSeq" id="WP_203006623.1">
    <property type="nucleotide sequence ID" value="NZ_JADWYU010000092.1"/>
</dbReference>
<reference evidence="8" key="1">
    <citation type="submission" date="2020-12" db="EMBL/GenBank/DDBJ databases">
        <title>Genomic characterization of non-nitrogen-fixing Frankia strains.</title>
        <authorList>
            <person name="Carlos-Shanley C."/>
            <person name="Guerra T."/>
            <person name="Hahn D."/>
        </authorList>
    </citation>
    <scope>NUCLEOTIDE SEQUENCE</scope>
    <source>
        <strain evidence="8">CN6</strain>
    </source>
</reference>
<keyword evidence="7" id="KW-0812">Transmembrane</keyword>
<keyword evidence="4" id="KW-0808">Transferase</keyword>
<feature type="transmembrane region" description="Helical" evidence="7">
    <location>
        <begin position="12"/>
        <end position="33"/>
    </location>
</feature>
<dbReference type="SUPFAM" id="SSF53448">
    <property type="entry name" value="Nucleotide-diphospho-sugar transferases"/>
    <property type="match status" value="1"/>
</dbReference>
<keyword evidence="7" id="KW-1133">Transmembrane helix</keyword>
<evidence type="ECO:0000256" key="4">
    <source>
        <dbReference type="ARBA" id="ARBA00022679"/>
    </source>
</evidence>
<dbReference type="Pfam" id="PF13641">
    <property type="entry name" value="Glyco_tranf_2_3"/>
    <property type="match status" value="1"/>
</dbReference>
<dbReference type="AlphaFoldDB" id="A0A937UTV8"/>
<name>A0A937UTV8_9ACTN</name>
<dbReference type="PANTHER" id="PTHR43646">
    <property type="entry name" value="GLYCOSYLTRANSFERASE"/>
    <property type="match status" value="1"/>
</dbReference>
<gene>
    <name evidence="8" type="ORF">I7412_41170</name>
</gene>
<evidence type="ECO:0000256" key="3">
    <source>
        <dbReference type="ARBA" id="ARBA00022676"/>
    </source>
</evidence>
<dbReference type="Gene3D" id="3.90.550.10">
    <property type="entry name" value="Spore Coat Polysaccharide Biosynthesis Protein SpsA, Chain A"/>
    <property type="match status" value="1"/>
</dbReference>
<dbReference type="Proteomes" id="UP000604475">
    <property type="component" value="Unassembled WGS sequence"/>
</dbReference>
<comment type="caution">
    <text evidence="8">The sequence shown here is derived from an EMBL/GenBank/DDBJ whole genome shotgun (WGS) entry which is preliminary data.</text>
</comment>
<evidence type="ECO:0000256" key="7">
    <source>
        <dbReference type="SAM" id="Phobius"/>
    </source>
</evidence>
<keyword evidence="9" id="KW-1185">Reference proteome</keyword>
<dbReference type="EMBL" id="JAEACQ010000383">
    <property type="protein sequence ID" value="MBL7633463.1"/>
    <property type="molecule type" value="Genomic_DNA"/>
</dbReference>
<dbReference type="GO" id="GO:0005886">
    <property type="term" value="C:plasma membrane"/>
    <property type="evidence" value="ECO:0007669"/>
    <property type="project" value="UniProtKB-SubCell"/>
</dbReference>
<keyword evidence="2" id="KW-1003">Cell membrane</keyword>